<keyword evidence="3" id="KW-1185">Reference proteome</keyword>
<feature type="compositionally biased region" description="Low complexity" evidence="1">
    <location>
        <begin position="44"/>
        <end position="77"/>
    </location>
</feature>
<sequence>MSSSTTTPCTPSTPNSNARTRSSISSAASTSPGTSTHNYKLTPKSLTLTRSFSTSSTSSSKSPSQTSSPSLEPPSLFESHHSGESFYRRMPDSPKPHYFYERPGFFTPKRAAPKAPGLPRAEILLLHGEEFGEGEDE</sequence>
<feature type="region of interest" description="Disordered" evidence="1">
    <location>
        <begin position="1"/>
        <end position="94"/>
    </location>
</feature>
<reference evidence="2 3" key="1">
    <citation type="submission" date="2018-06" db="EMBL/GenBank/DDBJ databases">
        <title>Genome Sequence of the Brown Rot Fungal Pathogen Monilinia fructigena.</title>
        <authorList>
            <person name="Landi L."/>
            <person name="De Miccolis Angelini R.M."/>
            <person name="Pollastro S."/>
            <person name="Abate D."/>
            <person name="Faretra F."/>
            <person name="Romanazzi G."/>
        </authorList>
    </citation>
    <scope>NUCLEOTIDE SEQUENCE [LARGE SCALE GENOMIC DNA]</scope>
    <source>
        <strain evidence="2 3">Mfrg269</strain>
    </source>
</reference>
<dbReference type="Proteomes" id="UP000249056">
    <property type="component" value="Unassembled WGS sequence"/>
</dbReference>
<evidence type="ECO:0000313" key="2">
    <source>
        <dbReference type="EMBL" id="RAL62211.1"/>
    </source>
</evidence>
<name>A0A395IPZ0_9HELO</name>
<proteinExistence type="predicted"/>
<dbReference type="EMBL" id="QKRW01000026">
    <property type="protein sequence ID" value="RAL62211.1"/>
    <property type="molecule type" value="Genomic_DNA"/>
</dbReference>
<evidence type="ECO:0000256" key="1">
    <source>
        <dbReference type="SAM" id="MobiDB-lite"/>
    </source>
</evidence>
<feature type="compositionally biased region" description="Basic and acidic residues" evidence="1">
    <location>
        <begin position="78"/>
        <end position="94"/>
    </location>
</feature>
<dbReference type="AlphaFoldDB" id="A0A395IPZ0"/>
<dbReference type="OrthoDB" id="3553046at2759"/>
<gene>
    <name evidence="2" type="ORF">DID88_002695</name>
</gene>
<comment type="caution">
    <text evidence="2">The sequence shown here is derived from an EMBL/GenBank/DDBJ whole genome shotgun (WGS) entry which is preliminary data.</text>
</comment>
<accession>A0A395IPZ0</accession>
<protein>
    <submittedName>
        <fullName evidence="2">Uncharacterized protein</fullName>
    </submittedName>
</protein>
<feature type="compositionally biased region" description="Low complexity" evidence="1">
    <location>
        <begin position="1"/>
        <end position="36"/>
    </location>
</feature>
<organism evidence="2 3">
    <name type="scientific">Monilinia fructigena</name>
    <dbReference type="NCBI Taxonomy" id="38457"/>
    <lineage>
        <taxon>Eukaryota</taxon>
        <taxon>Fungi</taxon>
        <taxon>Dikarya</taxon>
        <taxon>Ascomycota</taxon>
        <taxon>Pezizomycotina</taxon>
        <taxon>Leotiomycetes</taxon>
        <taxon>Helotiales</taxon>
        <taxon>Sclerotiniaceae</taxon>
        <taxon>Monilinia</taxon>
    </lineage>
</organism>
<evidence type="ECO:0000313" key="3">
    <source>
        <dbReference type="Proteomes" id="UP000249056"/>
    </source>
</evidence>